<evidence type="ECO:0000259" key="3">
    <source>
        <dbReference type="PROSITE" id="PS50011"/>
    </source>
</evidence>
<keyword evidence="5" id="KW-1185">Reference proteome</keyword>
<organism evidence="4 5">
    <name type="scientific">Quercus lobata</name>
    <name type="common">Valley oak</name>
    <dbReference type="NCBI Taxonomy" id="97700"/>
    <lineage>
        <taxon>Eukaryota</taxon>
        <taxon>Viridiplantae</taxon>
        <taxon>Streptophyta</taxon>
        <taxon>Embryophyta</taxon>
        <taxon>Tracheophyta</taxon>
        <taxon>Spermatophyta</taxon>
        <taxon>Magnoliopsida</taxon>
        <taxon>eudicotyledons</taxon>
        <taxon>Gunneridae</taxon>
        <taxon>Pentapetalae</taxon>
        <taxon>rosids</taxon>
        <taxon>fabids</taxon>
        <taxon>Fagales</taxon>
        <taxon>Fagaceae</taxon>
        <taxon>Quercus</taxon>
    </lineage>
</organism>
<keyword evidence="1" id="KW-0732">Signal</keyword>
<reference evidence="4" key="2">
    <citation type="submission" date="2021-01" db="UniProtKB">
        <authorList>
            <consortium name="EnsemblPlants"/>
        </authorList>
    </citation>
    <scope>IDENTIFICATION</scope>
</reference>
<dbReference type="InParanoid" id="A0A7N2LCE8"/>
<keyword evidence="2" id="KW-1015">Disulfide bond</keyword>
<sequence length="574" mass="64895">MSSWFRIVKSIASGNFVCIQKPPGKYTVEQYTPNRQTYTEEDCNIRLDKPLVAQQKSIPFTSSFGEFAFGFQFHPLESEKENQFLIAVWFYKTKDPTIAWSANGNKPATLNCGCLATMSLFSMTMKAKSYGSLQGRVPNPFVRLYGTMEIWSRQSDTNYLDGRFQFSLQLDGNLVLYSLTKSLSSEPLQKAYFATGTLNWESQLNFTEDGYMIDHDGGFRLYRHFKKDTTNDESVSCSSSSSWTVVKSIPDDICSVLSGDTIGGGFCGPNSICSSFDGSRGTAFCSCPPGFSSLDQSYNWSGCVPNFALPSCDNNGWEVNKELVEFLKLENMDWPSSDYDFLQGPGVSEESCIQHCLDDCLCVAAVSDQGETYSKRFVAVKKLDKMVEEGEKEFKTEVSVIGQTHHKNLVQLRGYCDEGQHRLLVYEYMSNGSLATFLFGISRPHWDQRVQIAFGISRGLMYLHEECSTQIIHSWTGIRGTIGYFAPEWFRKGSILVKVDVYSFGVMLLEIICCESSVTFAMGEEEALIDRAYECYKDKRLEKLIENDEEAKNDMKRLERLVIVAIWCIHEDPS</sequence>
<dbReference type="Gene3D" id="1.10.510.10">
    <property type="entry name" value="Transferase(Phosphotransferase) domain 1"/>
    <property type="match status" value="2"/>
</dbReference>
<dbReference type="InterPro" id="IPR011009">
    <property type="entry name" value="Kinase-like_dom_sf"/>
</dbReference>
<proteinExistence type="predicted"/>
<evidence type="ECO:0000256" key="2">
    <source>
        <dbReference type="ARBA" id="ARBA00023157"/>
    </source>
</evidence>
<dbReference type="InterPro" id="IPR001245">
    <property type="entry name" value="Ser-Thr/Tyr_kinase_cat_dom"/>
</dbReference>
<dbReference type="SUPFAM" id="SSF56112">
    <property type="entry name" value="Protein kinase-like (PK-like)"/>
    <property type="match status" value="1"/>
</dbReference>
<evidence type="ECO:0000313" key="4">
    <source>
        <dbReference type="EnsemblPlants" id="QL04p000382:mrna"/>
    </source>
</evidence>
<dbReference type="Gramene" id="QL04p000382:mrna">
    <property type="protein sequence ID" value="QL04p000382:mrna"/>
    <property type="gene ID" value="QL04p000382"/>
</dbReference>
<accession>A0A7N2LCE8</accession>
<protein>
    <recommendedName>
        <fullName evidence="3">Protein kinase domain-containing protein</fullName>
    </recommendedName>
</protein>
<dbReference type="PROSITE" id="PS50011">
    <property type="entry name" value="PROTEIN_KINASE_DOM"/>
    <property type="match status" value="1"/>
</dbReference>
<dbReference type="InterPro" id="IPR000719">
    <property type="entry name" value="Prot_kinase_dom"/>
</dbReference>
<dbReference type="PANTHER" id="PTHR47976">
    <property type="entry name" value="G-TYPE LECTIN S-RECEPTOR-LIKE SERINE/THREONINE-PROTEIN KINASE SD2-5"/>
    <property type="match status" value="1"/>
</dbReference>
<dbReference type="Pfam" id="PF08276">
    <property type="entry name" value="PAN_2"/>
    <property type="match status" value="1"/>
</dbReference>
<dbReference type="Gene3D" id="2.90.10.10">
    <property type="entry name" value="Bulb-type lectin domain"/>
    <property type="match status" value="1"/>
</dbReference>
<evidence type="ECO:0000256" key="1">
    <source>
        <dbReference type="ARBA" id="ARBA00022729"/>
    </source>
</evidence>
<dbReference type="Proteomes" id="UP000594261">
    <property type="component" value="Chromosome 4"/>
</dbReference>
<reference evidence="4 5" key="1">
    <citation type="journal article" date="2016" name="G3 (Bethesda)">
        <title>First Draft Assembly and Annotation of the Genome of a California Endemic Oak Quercus lobata Nee (Fagaceae).</title>
        <authorList>
            <person name="Sork V.L."/>
            <person name="Fitz-Gibbon S.T."/>
            <person name="Puiu D."/>
            <person name="Crepeau M."/>
            <person name="Gugger P.F."/>
            <person name="Sherman R."/>
            <person name="Stevens K."/>
            <person name="Langley C.H."/>
            <person name="Pellegrini M."/>
            <person name="Salzberg S.L."/>
        </authorList>
    </citation>
    <scope>NUCLEOTIDE SEQUENCE [LARGE SCALE GENOMIC DNA]</scope>
    <source>
        <strain evidence="4 5">cv. SW786</strain>
    </source>
</reference>
<dbReference type="AlphaFoldDB" id="A0A7N2LCE8"/>
<dbReference type="GO" id="GO:0005524">
    <property type="term" value="F:ATP binding"/>
    <property type="evidence" value="ECO:0007669"/>
    <property type="project" value="InterPro"/>
</dbReference>
<dbReference type="Gene3D" id="3.30.200.20">
    <property type="entry name" value="Phosphorylase Kinase, domain 1"/>
    <property type="match status" value="1"/>
</dbReference>
<dbReference type="Pfam" id="PF07714">
    <property type="entry name" value="PK_Tyr_Ser-Thr"/>
    <property type="match status" value="2"/>
</dbReference>
<name>A0A7N2LCE8_QUELO</name>
<evidence type="ECO:0000313" key="5">
    <source>
        <dbReference type="Proteomes" id="UP000594261"/>
    </source>
</evidence>
<dbReference type="EnsemblPlants" id="QL04p000382:mrna">
    <property type="protein sequence ID" value="QL04p000382:mrna"/>
    <property type="gene ID" value="QL04p000382"/>
</dbReference>
<dbReference type="InterPro" id="IPR051343">
    <property type="entry name" value="G-type_lectin_kinases/EP1-like"/>
</dbReference>
<feature type="domain" description="Protein kinase" evidence="3">
    <location>
        <begin position="339"/>
        <end position="574"/>
    </location>
</feature>
<dbReference type="GO" id="GO:0004672">
    <property type="term" value="F:protein kinase activity"/>
    <property type="evidence" value="ECO:0007669"/>
    <property type="project" value="InterPro"/>
</dbReference>
<dbReference type="InterPro" id="IPR036426">
    <property type="entry name" value="Bulb-type_lectin_dom_sf"/>
</dbReference>
<dbReference type="PANTHER" id="PTHR47976:SF2">
    <property type="entry name" value="RECEPTOR-LIKE SERINE_THREONINE-PROTEIN KINASE"/>
    <property type="match status" value="1"/>
</dbReference>
<dbReference type="InterPro" id="IPR003609">
    <property type="entry name" value="Pan_app"/>
</dbReference>
<dbReference type="EMBL" id="LRBV02000004">
    <property type="status" value="NOT_ANNOTATED_CDS"/>
    <property type="molecule type" value="Genomic_DNA"/>
</dbReference>